<feature type="binding site" evidence="3">
    <location>
        <position position="242"/>
    </location>
    <ligand>
        <name>substrate</name>
    </ligand>
</feature>
<dbReference type="GO" id="GO:0055085">
    <property type="term" value="P:transmembrane transport"/>
    <property type="evidence" value="ECO:0007669"/>
    <property type="project" value="InterPro"/>
</dbReference>
<dbReference type="NCBIfam" id="NF037995">
    <property type="entry name" value="TRAP_S1"/>
    <property type="match status" value="1"/>
</dbReference>
<dbReference type="PANTHER" id="PTHR33376:SF5">
    <property type="entry name" value="EXTRACYTOPLASMIC SOLUTE RECEPTOR PROTEIN"/>
    <property type="match status" value="1"/>
</dbReference>
<dbReference type="InterPro" id="IPR006311">
    <property type="entry name" value="TAT_signal"/>
</dbReference>
<evidence type="ECO:0000313" key="6">
    <source>
        <dbReference type="Proteomes" id="UP000321638"/>
    </source>
</evidence>
<dbReference type="Pfam" id="PF03480">
    <property type="entry name" value="DctP"/>
    <property type="match status" value="1"/>
</dbReference>
<evidence type="ECO:0000313" key="5">
    <source>
        <dbReference type="EMBL" id="TXL75227.1"/>
    </source>
</evidence>
<dbReference type="RefSeq" id="WP_147847798.1">
    <property type="nucleotide sequence ID" value="NZ_VDUZ01000015.1"/>
</dbReference>
<feature type="binding site" evidence="3">
    <location>
        <position position="216"/>
    </location>
    <ligand>
        <name>substrate</name>
    </ligand>
</feature>
<feature type="chain" id="PRO_5023123556" evidence="4">
    <location>
        <begin position="24"/>
        <end position="367"/>
    </location>
</feature>
<dbReference type="InterPro" id="IPR038404">
    <property type="entry name" value="TRAP_DctP_sf"/>
</dbReference>
<keyword evidence="6" id="KW-1185">Reference proteome</keyword>
<dbReference type="EMBL" id="VDUZ01000015">
    <property type="protein sequence ID" value="TXL75227.1"/>
    <property type="molecule type" value="Genomic_DNA"/>
</dbReference>
<comment type="caution">
    <text evidence="5">The sequence shown here is derived from an EMBL/GenBank/DDBJ whole genome shotgun (WGS) entry which is preliminary data.</text>
</comment>
<name>A0A5C8PNQ3_9HYPH</name>
<dbReference type="GO" id="GO:0031317">
    <property type="term" value="C:tripartite ATP-independent periplasmic transporter complex"/>
    <property type="evidence" value="ECO:0007669"/>
    <property type="project" value="InterPro"/>
</dbReference>
<feature type="signal peptide" evidence="4">
    <location>
        <begin position="1"/>
        <end position="23"/>
    </location>
</feature>
<evidence type="ECO:0000256" key="3">
    <source>
        <dbReference type="PIRSR" id="PIRSR039026-2"/>
    </source>
</evidence>
<dbReference type="Gene3D" id="3.40.190.170">
    <property type="entry name" value="Bacterial extracellular solute-binding protein, family 7"/>
    <property type="match status" value="1"/>
</dbReference>
<organism evidence="5 6">
    <name type="scientific">Vineibacter terrae</name>
    <dbReference type="NCBI Taxonomy" id="2586908"/>
    <lineage>
        <taxon>Bacteria</taxon>
        <taxon>Pseudomonadati</taxon>
        <taxon>Pseudomonadota</taxon>
        <taxon>Alphaproteobacteria</taxon>
        <taxon>Hyphomicrobiales</taxon>
        <taxon>Vineibacter</taxon>
    </lineage>
</organism>
<dbReference type="Gene3D" id="3.40.190.10">
    <property type="entry name" value="Periplasmic binding protein-like II"/>
    <property type="match status" value="1"/>
</dbReference>
<gene>
    <name evidence="5" type="ORF">FHP25_15235</name>
</gene>
<reference evidence="5 6" key="1">
    <citation type="submission" date="2019-06" db="EMBL/GenBank/DDBJ databases">
        <title>New taxonomy in bacterial strain CC-CFT640, isolated from vineyard.</title>
        <authorList>
            <person name="Lin S.-Y."/>
            <person name="Tsai C.-F."/>
            <person name="Young C.-C."/>
        </authorList>
    </citation>
    <scope>NUCLEOTIDE SEQUENCE [LARGE SCALE GENOMIC DNA]</scope>
    <source>
        <strain evidence="5 6">CC-CFT640</strain>
    </source>
</reference>
<feature type="binding site" evidence="3">
    <location>
        <position position="217"/>
    </location>
    <ligand>
        <name>Na(+)</name>
        <dbReference type="ChEBI" id="CHEBI:29101"/>
    </ligand>
</feature>
<evidence type="ECO:0000256" key="4">
    <source>
        <dbReference type="SAM" id="SignalP"/>
    </source>
</evidence>
<dbReference type="SUPFAM" id="SSF53850">
    <property type="entry name" value="Periplasmic binding protein-like II"/>
    <property type="match status" value="1"/>
</dbReference>
<dbReference type="GO" id="GO:0046872">
    <property type="term" value="F:metal ion binding"/>
    <property type="evidence" value="ECO:0007669"/>
    <property type="project" value="UniProtKB-KW"/>
</dbReference>
<dbReference type="InterPro" id="IPR026289">
    <property type="entry name" value="SBP_TakP-like"/>
</dbReference>
<accession>A0A5C8PNQ3</accession>
<keyword evidence="3" id="KW-0479">Metal-binding</keyword>
<feature type="binding site" evidence="2">
    <location>
        <position position="158"/>
    </location>
    <ligand>
        <name>substrate</name>
    </ligand>
</feature>
<proteinExistence type="predicted"/>
<evidence type="ECO:0000256" key="1">
    <source>
        <dbReference type="ARBA" id="ARBA00022729"/>
    </source>
</evidence>
<keyword evidence="1 4" id="KW-0732">Signal</keyword>
<dbReference type="AlphaFoldDB" id="A0A5C8PNQ3"/>
<dbReference type="PIRSF" id="PIRSF039026">
    <property type="entry name" value="SiaP"/>
    <property type="match status" value="1"/>
</dbReference>
<dbReference type="InterPro" id="IPR018389">
    <property type="entry name" value="DctP_fam"/>
</dbReference>
<dbReference type="OrthoDB" id="9780733at2"/>
<sequence>MKRRGLMKTAGIGSAAVATHAVAAPAIAQDMPEVRWRLTSSFPKNLDIATTVSDEFVKRVGELTGGKFQIKWFAPGEVVPALQVIDAVQNGTVESGFTAGYYYVGKDPTFSFATTLPFGMNTRQHNAWIIAGGGLELINDFLKDYNCVYVPIAHTGAQMGGWFRREIKSLDDLKGLKFRIAGFAGQVLSRLGVVPQQIAGGDIYPALEKGTIDAAEWVGPYDDERLGFAKVAKYYYYPGWWEGCTQTGVFCSLKEWEKLPASYRTAIQAVASEQMNWALAKYDAGSPGALRRLVAAGAELRPFPRDMMAAAYDIALELYDEMASKNPKFKKIYESWKPFRDEQYLWFRVAENTFDNFVFSQQASKKR</sequence>
<feature type="binding site" evidence="2">
    <location>
        <position position="179"/>
    </location>
    <ligand>
        <name>substrate</name>
    </ligand>
</feature>
<protein>
    <submittedName>
        <fullName evidence="5">ABC transporter substrate-binding protein</fullName>
    </submittedName>
</protein>
<dbReference type="Proteomes" id="UP000321638">
    <property type="component" value="Unassembled WGS sequence"/>
</dbReference>
<dbReference type="PANTHER" id="PTHR33376">
    <property type="match status" value="1"/>
</dbReference>
<evidence type="ECO:0000256" key="2">
    <source>
        <dbReference type="PIRSR" id="PIRSR039026-1"/>
    </source>
</evidence>
<dbReference type="PROSITE" id="PS51318">
    <property type="entry name" value="TAT"/>
    <property type="match status" value="1"/>
</dbReference>